<gene>
    <name evidence="11" type="primary">cysE</name>
    <name evidence="11" type="ORF">JDN41_03200</name>
</gene>
<evidence type="ECO:0000259" key="10">
    <source>
        <dbReference type="SMART" id="SM00971"/>
    </source>
</evidence>
<dbReference type="NCBIfam" id="NF041874">
    <property type="entry name" value="EPS_EpsC"/>
    <property type="match status" value="1"/>
</dbReference>
<dbReference type="SUPFAM" id="SSF51161">
    <property type="entry name" value="Trimeric LpxA-like enzymes"/>
    <property type="match status" value="1"/>
</dbReference>
<dbReference type="GO" id="GO:0006535">
    <property type="term" value="P:cysteine biosynthetic process from serine"/>
    <property type="evidence" value="ECO:0007669"/>
    <property type="project" value="InterPro"/>
</dbReference>
<evidence type="ECO:0000256" key="4">
    <source>
        <dbReference type="ARBA" id="ARBA00018522"/>
    </source>
</evidence>
<dbReference type="InterPro" id="IPR018357">
    <property type="entry name" value="Hexapep_transf_CS"/>
</dbReference>
<evidence type="ECO:0000256" key="3">
    <source>
        <dbReference type="ARBA" id="ARBA00013266"/>
    </source>
</evidence>
<dbReference type="FunFam" id="2.160.10.10:FF:000002">
    <property type="entry name" value="Serine acetyltransferase"/>
    <property type="match status" value="1"/>
</dbReference>
<dbReference type="InterPro" id="IPR005881">
    <property type="entry name" value="Ser_O-AcTrfase"/>
</dbReference>
<dbReference type="InterPro" id="IPR042122">
    <property type="entry name" value="Ser_AcTrfase_N_sf"/>
</dbReference>
<dbReference type="PROSITE" id="PS00101">
    <property type="entry name" value="HEXAPEP_TRANSFERASES"/>
    <property type="match status" value="1"/>
</dbReference>
<dbReference type="Proteomes" id="UP000623250">
    <property type="component" value="Unassembled WGS sequence"/>
</dbReference>
<keyword evidence="5" id="KW-0028">Amino-acid biosynthesis</keyword>
<keyword evidence="8 11" id="KW-0012">Acyltransferase</keyword>
<evidence type="ECO:0000256" key="6">
    <source>
        <dbReference type="ARBA" id="ARBA00022679"/>
    </source>
</evidence>
<dbReference type="Pfam" id="PF00132">
    <property type="entry name" value="Hexapep"/>
    <property type="match status" value="1"/>
</dbReference>
<dbReference type="NCBIfam" id="TIGR01172">
    <property type="entry name" value="cysE"/>
    <property type="match status" value="1"/>
</dbReference>
<dbReference type="EC" id="2.3.1.30" evidence="3"/>
<evidence type="ECO:0000313" key="12">
    <source>
        <dbReference type="Proteomes" id="UP000623250"/>
    </source>
</evidence>
<dbReference type="PANTHER" id="PTHR42811">
    <property type="entry name" value="SERINE ACETYLTRANSFERASE"/>
    <property type="match status" value="1"/>
</dbReference>
<dbReference type="UniPathway" id="UPA00136">
    <property type="reaction ID" value="UER00199"/>
</dbReference>
<name>A0A8I1GDM8_9HYPH</name>
<dbReference type="EMBL" id="JAEMUK010000007">
    <property type="protein sequence ID" value="MBJ7542558.1"/>
    <property type="molecule type" value="Genomic_DNA"/>
</dbReference>
<keyword evidence="12" id="KW-1185">Reference proteome</keyword>
<comment type="pathway">
    <text evidence="1">Amino-acid biosynthesis; L-cysteine biosynthesis; L-cysteine from L-serine: step 1/2.</text>
</comment>
<dbReference type="InterPro" id="IPR001451">
    <property type="entry name" value="Hexapep"/>
</dbReference>
<dbReference type="Pfam" id="PF06426">
    <property type="entry name" value="SATase_N"/>
    <property type="match status" value="1"/>
</dbReference>
<evidence type="ECO:0000256" key="1">
    <source>
        <dbReference type="ARBA" id="ARBA00004876"/>
    </source>
</evidence>
<keyword evidence="6 11" id="KW-0808">Transferase</keyword>
<evidence type="ECO:0000256" key="5">
    <source>
        <dbReference type="ARBA" id="ARBA00022605"/>
    </source>
</evidence>
<dbReference type="CDD" id="cd03354">
    <property type="entry name" value="LbH_SAT"/>
    <property type="match status" value="1"/>
</dbReference>
<dbReference type="GO" id="GO:0005737">
    <property type="term" value="C:cytoplasm"/>
    <property type="evidence" value="ECO:0007669"/>
    <property type="project" value="InterPro"/>
</dbReference>
<evidence type="ECO:0000313" key="11">
    <source>
        <dbReference type="EMBL" id="MBJ7542558.1"/>
    </source>
</evidence>
<keyword evidence="7" id="KW-0677">Repeat</keyword>
<evidence type="ECO:0000256" key="8">
    <source>
        <dbReference type="ARBA" id="ARBA00023315"/>
    </source>
</evidence>
<comment type="caution">
    <text evidence="11">The sequence shown here is derived from an EMBL/GenBank/DDBJ whole genome shotgun (WGS) entry which is preliminary data.</text>
</comment>
<comment type="similarity">
    <text evidence="2">Belongs to the transferase hexapeptide repeat family.</text>
</comment>
<dbReference type="Gene3D" id="1.10.3130.10">
    <property type="entry name" value="serine acetyltransferase, domain 1"/>
    <property type="match status" value="1"/>
</dbReference>
<feature type="domain" description="Serine acetyltransferase N-terminal" evidence="10">
    <location>
        <begin position="19"/>
        <end position="123"/>
    </location>
</feature>
<evidence type="ECO:0000256" key="7">
    <source>
        <dbReference type="ARBA" id="ARBA00022737"/>
    </source>
</evidence>
<dbReference type="SMART" id="SM00971">
    <property type="entry name" value="SATase_N"/>
    <property type="match status" value="1"/>
</dbReference>
<organism evidence="11 12">
    <name type="scientific">Rhodomicrobium udaipurense</name>
    <dbReference type="NCBI Taxonomy" id="1202716"/>
    <lineage>
        <taxon>Bacteria</taxon>
        <taxon>Pseudomonadati</taxon>
        <taxon>Pseudomonadota</taxon>
        <taxon>Alphaproteobacteria</taxon>
        <taxon>Hyphomicrobiales</taxon>
        <taxon>Hyphomicrobiaceae</taxon>
        <taxon>Rhodomicrobium</taxon>
    </lineage>
</organism>
<dbReference type="GO" id="GO:0009001">
    <property type="term" value="F:serine O-acetyltransferase activity"/>
    <property type="evidence" value="ECO:0007669"/>
    <property type="project" value="UniProtKB-EC"/>
</dbReference>
<evidence type="ECO:0000256" key="9">
    <source>
        <dbReference type="ARBA" id="ARBA00049486"/>
    </source>
</evidence>
<dbReference type="Gene3D" id="2.160.10.10">
    <property type="entry name" value="Hexapeptide repeat proteins"/>
    <property type="match status" value="1"/>
</dbReference>
<dbReference type="RefSeq" id="WP_037240836.1">
    <property type="nucleotide sequence ID" value="NZ_JAEMUK010000007.1"/>
</dbReference>
<comment type="catalytic activity">
    <reaction evidence="9">
        <text>L-serine + acetyl-CoA = O-acetyl-L-serine + CoA</text>
        <dbReference type="Rhea" id="RHEA:24560"/>
        <dbReference type="ChEBI" id="CHEBI:33384"/>
        <dbReference type="ChEBI" id="CHEBI:57287"/>
        <dbReference type="ChEBI" id="CHEBI:57288"/>
        <dbReference type="ChEBI" id="CHEBI:58340"/>
        <dbReference type="EC" id="2.3.1.30"/>
    </reaction>
</comment>
<accession>A0A8I1GDM8</accession>
<proteinExistence type="inferred from homology"/>
<protein>
    <recommendedName>
        <fullName evidence="4">Serine acetyltransferase</fullName>
        <ecNumber evidence="3">2.3.1.30</ecNumber>
    </recommendedName>
</protein>
<dbReference type="InterPro" id="IPR045304">
    <property type="entry name" value="LbH_SAT"/>
</dbReference>
<dbReference type="InterPro" id="IPR010493">
    <property type="entry name" value="Ser_AcTrfase_N"/>
</dbReference>
<sequence length="287" mass="31115">MLKNERKGRPAKVAPYDPVWEVIRDEARDIAQREPELTGFVYATVLNQRTLEQAVCHRLASRLGHEDVNADLIRQIFNGVIETNPELGVVFRADLSAVYDRDPACSRLIDPLLYFKGFHALETQRFAHALWQQGRLDFAMYLQSQSSRVFGIDIHPAAKIGRGIMFDHGSGIVIGETAEIGDNTSLLHSVTLGGSGKETGDRHPKIGRGVMIGAGSKILGNIHVGDCARIAAGSVVLKDVPPKTTVAGVPARVVGEAGCAQPSRMMDQALNGNCGCYEESAEQTGRS</sequence>
<evidence type="ECO:0000256" key="2">
    <source>
        <dbReference type="ARBA" id="ARBA00007274"/>
    </source>
</evidence>
<dbReference type="InterPro" id="IPR011004">
    <property type="entry name" value="Trimer_LpxA-like_sf"/>
</dbReference>
<dbReference type="InterPro" id="IPR053376">
    <property type="entry name" value="Serine_acetyltransferase"/>
</dbReference>
<dbReference type="AlphaFoldDB" id="A0A8I1GDM8"/>
<reference evidence="11 12" key="1">
    <citation type="submission" date="2020-12" db="EMBL/GenBank/DDBJ databases">
        <title>Revised draft genomes of Rhodomicrobium vannielii ATCC 17100 and Rhodomicrobium udaipurense JA643.</title>
        <authorList>
            <person name="Conners E.M."/>
            <person name="Davenport E.J."/>
            <person name="Bose A."/>
        </authorList>
    </citation>
    <scope>NUCLEOTIDE SEQUENCE [LARGE SCALE GENOMIC DNA]</scope>
    <source>
        <strain evidence="11 12">JA643</strain>
    </source>
</reference>